<name>A0A2P6PIE5_ROSCH</name>
<organism evidence="2 3">
    <name type="scientific">Rosa chinensis</name>
    <name type="common">China rose</name>
    <dbReference type="NCBI Taxonomy" id="74649"/>
    <lineage>
        <taxon>Eukaryota</taxon>
        <taxon>Viridiplantae</taxon>
        <taxon>Streptophyta</taxon>
        <taxon>Embryophyta</taxon>
        <taxon>Tracheophyta</taxon>
        <taxon>Spermatophyta</taxon>
        <taxon>Magnoliopsida</taxon>
        <taxon>eudicotyledons</taxon>
        <taxon>Gunneridae</taxon>
        <taxon>Pentapetalae</taxon>
        <taxon>rosids</taxon>
        <taxon>fabids</taxon>
        <taxon>Rosales</taxon>
        <taxon>Rosaceae</taxon>
        <taxon>Rosoideae</taxon>
        <taxon>Rosoideae incertae sedis</taxon>
        <taxon>Rosa</taxon>
    </lineage>
</organism>
<dbReference type="OMA" id="SIDSHCC"/>
<dbReference type="InterPro" id="IPR002347">
    <property type="entry name" value="SDR_fam"/>
</dbReference>
<gene>
    <name evidence="2" type="ORF">RchiOBHm_Chr7g0242191</name>
</gene>
<dbReference type="SUPFAM" id="SSF51735">
    <property type="entry name" value="NAD(P)-binding Rossmann-fold domains"/>
    <property type="match status" value="1"/>
</dbReference>
<dbReference type="AlphaFoldDB" id="A0A2P6PIE5"/>
<keyword evidence="3" id="KW-1185">Reference proteome</keyword>
<protein>
    <submittedName>
        <fullName evidence="2">Putative oxidoreductase</fullName>
        <ecNumber evidence="2">1.1.1.-</ecNumber>
    </submittedName>
</protein>
<dbReference type="EC" id="1.1.1.-" evidence="2"/>
<dbReference type="Gene3D" id="3.40.50.720">
    <property type="entry name" value="NAD(P)-binding Rossmann-like Domain"/>
    <property type="match status" value="1"/>
</dbReference>
<evidence type="ECO:0000313" key="3">
    <source>
        <dbReference type="Proteomes" id="UP000238479"/>
    </source>
</evidence>
<dbReference type="GO" id="GO:0016491">
    <property type="term" value="F:oxidoreductase activity"/>
    <property type="evidence" value="ECO:0007669"/>
    <property type="project" value="UniProtKB-KW"/>
</dbReference>
<accession>A0A2P6PIE5</accession>
<dbReference type="STRING" id="74649.A0A2P6PIE5"/>
<comment type="similarity">
    <text evidence="1">Belongs to the short-chain dehydrogenases/reductases (SDR) family.</text>
</comment>
<reference evidence="2 3" key="1">
    <citation type="journal article" date="2018" name="Nat. Genet.">
        <title>The Rosa genome provides new insights in the design of modern roses.</title>
        <authorList>
            <person name="Bendahmane M."/>
        </authorList>
    </citation>
    <scope>NUCLEOTIDE SEQUENCE [LARGE SCALE GENOMIC DNA]</scope>
    <source>
        <strain evidence="3">cv. Old Blush</strain>
    </source>
</reference>
<evidence type="ECO:0000313" key="2">
    <source>
        <dbReference type="EMBL" id="PRQ21706.1"/>
    </source>
</evidence>
<dbReference type="Gramene" id="PRQ21706">
    <property type="protein sequence ID" value="PRQ21706"/>
    <property type="gene ID" value="RchiOBHm_Chr7g0242191"/>
</dbReference>
<dbReference type="PANTHER" id="PTHR42820:SF21">
    <property type="entry name" value="SHORT-CHAIN DEHYDROGENASE REDUCTASE 3B-LIKE"/>
    <property type="match status" value="1"/>
</dbReference>
<dbReference type="Proteomes" id="UP000238479">
    <property type="component" value="Chromosome 7"/>
</dbReference>
<keyword evidence="2" id="KW-0560">Oxidoreductase</keyword>
<dbReference type="InterPro" id="IPR036291">
    <property type="entry name" value="NAD(P)-bd_dom_sf"/>
</dbReference>
<dbReference type="PANTHER" id="PTHR42820">
    <property type="entry name" value="SHORT-CHAIN DEHYDROGENASE REDUCTASE"/>
    <property type="match status" value="1"/>
</dbReference>
<sequence>MNEQPIQLQKLHGKVAIITGAASGIDAVTVRHFADHRTRVVVIANVQDAKGREVAISIDSHCCTYVHCEVTDEGQVESLVVSTVEKYG</sequence>
<dbReference type="EMBL" id="PDCK01000045">
    <property type="protein sequence ID" value="PRQ21706.1"/>
    <property type="molecule type" value="Genomic_DNA"/>
</dbReference>
<evidence type="ECO:0000256" key="1">
    <source>
        <dbReference type="ARBA" id="ARBA00006484"/>
    </source>
</evidence>
<proteinExistence type="inferred from homology"/>
<comment type="caution">
    <text evidence="2">The sequence shown here is derived from an EMBL/GenBank/DDBJ whole genome shotgun (WGS) entry which is preliminary data.</text>
</comment>
<dbReference type="Pfam" id="PF00106">
    <property type="entry name" value="adh_short"/>
    <property type="match status" value="1"/>
</dbReference>